<dbReference type="EMBL" id="VYSA01000002">
    <property type="protein sequence ID" value="KAA9107568.1"/>
    <property type="molecule type" value="Genomic_DNA"/>
</dbReference>
<dbReference type="InterPro" id="IPR049790">
    <property type="entry name" value="Rv3655c/TadE"/>
</dbReference>
<feature type="transmembrane region" description="Helical" evidence="1">
    <location>
        <begin position="20"/>
        <end position="41"/>
    </location>
</feature>
<name>A0A5J5J303_9MICO</name>
<dbReference type="Proteomes" id="UP000325827">
    <property type="component" value="Unassembled WGS sequence"/>
</dbReference>
<keyword evidence="1" id="KW-1133">Transmembrane helix</keyword>
<keyword evidence="1" id="KW-0472">Membrane</keyword>
<keyword evidence="3" id="KW-1185">Reference proteome</keyword>
<proteinExistence type="predicted"/>
<evidence type="ECO:0000313" key="2">
    <source>
        <dbReference type="EMBL" id="KAA9107568.1"/>
    </source>
</evidence>
<sequence>MNGRSGRSGARRAADEGSVVAEFAIALPAITVVLLFAAGALGACAQQVRLQDAAADAARLAGRGESDARVSSAVADVGAAAAVDRHGDIVCVTASSPSPMSLGSISLGALDATSCALAGGR</sequence>
<keyword evidence="1" id="KW-0812">Transmembrane</keyword>
<evidence type="ECO:0000256" key="1">
    <source>
        <dbReference type="SAM" id="Phobius"/>
    </source>
</evidence>
<protein>
    <recommendedName>
        <fullName evidence="4">TadE family protein</fullName>
    </recommendedName>
</protein>
<dbReference type="NCBIfam" id="NF041390">
    <property type="entry name" value="TadE_Rv3655c"/>
    <property type="match status" value="1"/>
</dbReference>
<gene>
    <name evidence="2" type="ORF">F6B43_08855</name>
</gene>
<organism evidence="2 3">
    <name type="scientific">Microbacterium rhizomatis</name>
    <dbReference type="NCBI Taxonomy" id="1631477"/>
    <lineage>
        <taxon>Bacteria</taxon>
        <taxon>Bacillati</taxon>
        <taxon>Actinomycetota</taxon>
        <taxon>Actinomycetes</taxon>
        <taxon>Micrococcales</taxon>
        <taxon>Microbacteriaceae</taxon>
        <taxon>Microbacterium</taxon>
    </lineage>
</organism>
<reference evidence="3" key="1">
    <citation type="submission" date="2019-09" db="EMBL/GenBank/DDBJ databases">
        <title>Mumia zhuanghuii sp. nov. isolated from the intestinal contents of plateau pika (Ochotona curzoniae) in the Qinghai-Tibet plateau of China.</title>
        <authorList>
            <person name="Tian Z."/>
        </authorList>
    </citation>
    <scope>NUCLEOTIDE SEQUENCE [LARGE SCALE GENOMIC DNA]</scope>
    <source>
        <strain evidence="3">JCM 30598</strain>
    </source>
</reference>
<evidence type="ECO:0008006" key="4">
    <source>
        <dbReference type="Google" id="ProtNLM"/>
    </source>
</evidence>
<evidence type="ECO:0000313" key="3">
    <source>
        <dbReference type="Proteomes" id="UP000325827"/>
    </source>
</evidence>
<comment type="caution">
    <text evidence="2">The sequence shown here is derived from an EMBL/GenBank/DDBJ whole genome shotgun (WGS) entry which is preliminary data.</text>
</comment>
<accession>A0A5J5J303</accession>
<dbReference type="AlphaFoldDB" id="A0A5J5J303"/>